<organism evidence="3 4">
    <name type="scientific">Clostridium thermobutyricum DSM 4928</name>
    <dbReference type="NCBI Taxonomy" id="1121339"/>
    <lineage>
        <taxon>Bacteria</taxon>
        <taxon>Bacillati</taxon>
        <taxon>Bacillota</taxon>
        <taxon>Clostridia</taxon>
        <taxon>Eubacteriales</taxon>
        <taxon>Clostridiaceae</taxon>
        <taxon>Clostridium</taxon>
    </lineage>
</organism>
<dbReference type="GO" id="GO:0016787">
    <property type="term" value="F:hydrolase activity"/>
    <property type="evidence" value="ECO:0007669"/>
    <property type="project" value="UniProtKB-KW"/>
</dbReference>
<dbReference type="CDD" id="cd01092">
    <property type="entry name" value="APP-like"/>
    <property type="match status" value="1"/>
</dbReference>
<dbReference type="Gene3D" id="3.90.230.10">
    <property type="entry name" value="Creatinase/methionine aminopeptidase superfamily"/>
    <property type="match status" value="1"/>
</dbReference>
<dbReference type="RefSeq" id="WP_080023570.1">
    <property type="nucleotide sequence ID" value="NZ_LTAY01000059.1"/>
</dbReference>
<reference evidence="3 4" key="1">
    <citation type="submission" date="2016-02" db="EMBL/GenBank/DDBJ databases">
        <title>Genome sequence of Clostridium thermobutyricum DSM 4928.</title>
        <authorList>
            <person name="Poehlein A."/>
            <person name="Daniel R."/>
        </authorList>
    </citation>
    <scope>NUCLEOTIDE SEQUENCE [LARGE SCALE GENOMIC DNA]</scope>
    <source>
        <strain evidence="3 4">DSM 4928</strain>
    </source>
</reference>
<name>A0A1V4SUF5_9CLOT</name>
<evidence type="ECO:0000259" key="1">
    <source>
        <dbReference type="Pfam" id="PF00557"/>
    </source>
</evidence>
<dbReference type="InterPro" id="IPR000994">
    <property type="entry name" value="Pept_M24"/>
</dbReference>
<dbReference type="InterPro" id="IPR000587">
    <property type="entry name" value="Creatinase_N"/>
</dbReference>
<dbReference type="OrthoDB" id="9806388at2"/>
<dbReference type="AlphaFoldDB" id="A0A1V4SUF5"/>
<dbReference type="PANTHER" id="PTHR46112">
    <property type="entry name" value="AMINOPEPTIDASE"/>
    <property type="match status" value="1"/>
</dbReference>
<comment type="caution">
    <text evidence="3">The sequence shown here is derived from an EMBL/GenBank/DDBJ whole genome shotgun (WGS) entry which is preliminary data.</text>
</comment>
<gene>
    <name evidence="3" type="ORF">CLTHE_23240</name>
</gene>
<dbReference type="Pfam" id="PF01321">
    <property type="entry name" value="Creatinase_N"/>
    <property type="match status" value="1"/>
</dbReference>
<dbReference type="InterPro" id="IPR029149">
    <property type="entry name" value="Creatin/AminoP/Spt16_N"/>
</dbReference>
<keyword evidence="3" id="KW-0378">Hydrolase</keyword>
<accession>A0A1V4SUF5</accession>
<feature type="domain" description="Peptidase M24" evidence="1">
    <location>
        <begin position="139"/>
        <end position="342"/>
    </location>
</feature>
<dbReference type="InterPro" id="IPR050659">
    <property type="entry name" value="Peptidase_M24B"/>
</dbReference>
<dbReference type="SUPFAM" id="SSF55920">
    <property type="entry name" value="Creatinase/aminopeptidase"/>
    <property type="match status" value="1"/>
</dbReference>
<dbReference type="EC" id="3.4.-.-" evidence="3"/>
<sequence length="359" mass="40804">MKENRVKKVIDRMKEENLNQILVSAPSSLFYLTGKWFHPGNRMIVLLIKSNGDHKLINNKLFPVNEDLGVDIVWYEDTDNPTEILSKYIDNTSNLGIDKTWPSHYLIELMELNAAKGYKNSSVIIDELRMIKDEEEIEFMKEASKINDKTMKELWGHLKEGMTELECVDLLKELYEKNGSNKFSFSPIIAFCPNGADPHHETDDTRLNVGDSIVIDIGCVYKDYCSDMTRTVFFGKVPSNKHESIYSIVKEANERAIEAVKPGVKFSDIDKAAREYITENGYGEYFTHRTGHCIGIDCHDFGDVSGVNDKVLEPGMIFSVEPGVYLKDDFGVRIEDLVLVTKDGHEVLNCVSKEVTVIK</sequence>
<evidence type="ECO:0000259" key="2">
    <source>
        <dbReference type="Pfam" id="PF01321"/>
    </source>
</evidence>
<dbReference type="SUPFAM" id="SSF53092">
    <property type="entry name" value="Creatinase/prolidase N-terminal domain"/>
    <property type="match status" value="1"/>
</dbReference>
<feature type="domain" description="Creatinase N-terminal" evidence="2">
    <location>
        <begin position="5"/>
        <end position="131"/>
    </location>
</feature>
<dbReference type="Gene3D" id="3.40.350.10">
    <property type="entry name" value="Creatinase/prolidase N-terminal domain"/>
    <property type="match status" value="1"/>
</dbReference>
<evidence type="ECO:0000313" key="3">
    <source>
        <dbReference type="EMBL" id="OPX47085.1"/>
    </source>
</evidence>
<evidence type="ECO:0000313" key="4">
    <source>
        <dbReference type="Proteomes" id="UP000191448"/>
    </source>
</evidence>
<proteinExistence type="predicted"/>
<dbReference type="PANTHER" id="PTHR46112:SF3">
    <property type="entry name" value="AMINOPEPTIDASE YPDF"/>
    <property type="match status" value="1"/>
</dbReference>
<dbReference type="Pfam" id="PF00557">
    <property type="entry name" value="Peptidase_M24"/>
    <property type="match status" value="1"/>
</dbReference>
<dbReference type="EMBL" id="LTAY01000059">
    <property type="protein sequence ID" value="OPX47085.1"/>
    <property type="molecule type" value="Genomic_DNA"/>
</dbReference>
<protein>
    <submittedName>
        <fullName evidence="3">Putative peptidase</fullName>
        <ecNumber evidence="3">3.4.-.-</ecNumber>
    </submittedName>
</protein>
<dbReference type="InterPro" id="IPR036005">
    <property type="entry name" value="Creatinase/aminopeptidase-like"/>
</dbReference>
<dbReference type="Proteomes" id="UP000191448">
    <property type="component" value="Unassembled WGS sequence"/>
</dbReference>